<dbReference type="InterPro" id="IPR001509">
    <property type="entry name" value="Epimerase_deHydtase"/>
</dbReference>
<keyword evidence="1" id="KW-0812">Transmembrane</keyword>
<dbReference type="OrthoDB" id="5292533at2"/>
<accession>A0A8B6X435</accession>
<dbReference type="Pfam" id="PF13781">
    <property type="entry name" value="DoxX_3"/>
    <property type="match status" value="1"/>
</dbReference>
<protein>
    <submittedName>
        <fullName evidence="4">SDR family oxidoreductase</fullName>
        <ecNumber evidence="4">1.-.-.-</ecNumber>
    </submittedName>
</protein>
<sequence length="447" mass="46965">MNAAPPPLTVLILGARGFIGRHLAEALAARGHHVLGTARRAGPATIAADFTRDLSPAVWLPRLAGVDVVVNAVGILRETPSQTFAALHDAAPRAVFEAATRAGVKRIVQISALGADADARSAYHLSKRAADEALRALPIDSAIVQPSIVFGTGGASARLFSLMAGAPVTALPGRGEQRIQPIHIDDLVAALVALVEGRAAELPLAVKAAAHRSLVAGAAPHSLTLPLVGPEPLTLRDWLIRLRAALGIAGRPRFLPVPAALMRPIAALGDRWHALPIDSASLGMLERGNTADPAATTALLGHPPRPVGSFVSPDLQALAALRAQLDWLLPLLRVAIAAVWIWTAIVSLGLYPVAASLDLLARTGITGQAGVIALVGAALLDLAFGIACLWPGRPRWLWAAQAALIAGYTLVITWRLPEFWLHPYGPILKNLPMLAALWLLHRLDRSA</sequence>
<dbReference type="InterPro" id="IPR025695">
    <property type="entry name" value="DoxX-like"/>
</dbReference>
<reference evidence="4" key="3">
    <citation type="journal article" date="2008" name="Cell. Mol. Life Sci.">
        <title>Medium- and short-chain dehydrogenase/reductase gene and protein families : Structure-function relationships in short-chain alcohol dehydrogenases.</title>
        <authorList>
            <person name="Ladenstein R."/>
            <person name="Winberg J.O."/>
            <person name="Benach J."/>
        </authorList>
    </citation>
    <scope>NUCLEOTIDE SEQUENCE</scope>
</reference>
<feature type="transmembrane region" description="Helical" evidence="1">
    <location>
        <begin position="420"/>
        <end position="440"/>
    </location>
</feature>
<dbReference type="AlphaFoldDB" id="A0A8B6X435"/>
<proteinExistence type="predicted"/>
<evidence type="ECO:0000313" key="3">
    <source>
        <dbReference type="Proteomes" id="UP000675920"/>
    </source>
</evidence>
<reference evidence="4" key="4">
    <citation type="journal article" date="2009" name="Chem. Biol. Interact.">
        <title>The SDR (short-chain dehydrogenase/reductase and related enzymes) nomenclature initiative.</title>
        <authorList>
            <person name="Persson B."/>
            <person name="Kallberg Y."/>
            <person name="Bray J.E."/>
            <person name="Bruford E."/>
            <person name="Dellaporta S.L."/>
            <person name="Favia A.D."/>
            <person name="Duarte R.G."/>
            <person name="Jornvall H."/>
            <person name="Kavanagh K.L."/>
            <person name="Kedishvili N."/>
            <person name="Kisiela M."/>
            <person name="Maser E."/>
            <person name="Mindnich R."/>
            <person name="Orchard S."/>
            <person name="Penning T.M."/>
            <person name="Thornton J.M."/>
            <person name="Adamski J."/>
            <person name="Oppermann U."/>
        </authorList>
    </citation>
    <scope>NUCLEOTIDE SEQUENCE</scope>
</reference>
<reference evidence="4" key="2">
    <citation type="journal article" date="2008" name="Cell. Mol. Life Sci.">
        <title>Medium- and short-chain dehydrogenase/reductase gene and protein families : the SDR superfamily: functional and structural diversity within a family of metabolic and regulatory enzymes.</title>
        <authorList>
            <person name="Kavanagh K.L."/>
            <person name="Jornvall H."/>
            <person name="Persson B."/>
            <person name="Oppermann U."/>
        </authorList>
    </citation>
    <scope>NUCLEOTIDE SEQUENCE</scope>
</reference>
<feature type="transmembrane region" description="Helical" evidence="1">
    <location>
        <begin position="331"/>
        <end position="353"/>
    </location>
</feature>
<evidence type="ECO:0000259" key="2">
    <source>
        <dbReference type="Pfam" id="PF01370"/>
    </source>
</evidence>
<feature type="domain" description="NAD-dependent epimerase/dehydratase" evidence="2">
    <location>
        <begin position="10"/>
        <end position="197"/>
    </location>
</feature>
<evidence type="ECO:0000256" key="1">
    <source>
        <dbReference type="SAM" id="Phobius"/>
    </source>
</evidence>
<dbReference type="InterPro" id="IPR051207">
    <property type="entry name" value="ComplexI_NDUFA9_subunit"/>
</dbReference>
<keyword evidence="3" id="KW-1185">Reference proteome</keyword>
<dbReference type="Pfam" id="PF01370">
    <property type="entry name" value="Epimerase"/>
    <property type="match status" value="1"/>
</dbReference>
<keyword evidence="1" id="KW-1133">Transmembrane helix</keyword>
<organism evidence="3 4">
    <name type="scientific">Derxia gummosa DSM 723</name>
    <dbReference type="NCBI Taxonomy" id="1121388"/>
    <lineage>
        <taxon>Bacteria</taxon>
        <taxon>Pseudomonadati</taxon>
        <taxon>Pseudomonadota</taxon>
        <taxon>Betaproteobacteria</taxon>
        <taxon>Burkholderiales</taxon>
        <taxon>Alcaligenaceae</taxon>
        <taxon>Derxia</taxon>
    </lineage>
</organism>
<feature type="transmembrane region" description="Helical" evidence="1">
    <location>
        <begin position="396"/>
        <end position="414"/>
    </location>
</feature>
<dbReference type="PANTHER" id="PTHR12126:SF11">
    <property type="entry name" value="NADH DEHYDROGENASE [UBIQUINONE] 1 ALPHA SUBCOMPLEX SUBUNIT 9, MITOCHONDRIAL"/>
    <property type="match status" value="1"/>
</dbReference>
<dbReference type="RefSeq" id="WP_028311625.1">
    <property type="nucleotide sequence ID" value="NZ_AXWS01000013.1"/>
</dbReference>
<dbReference type="PANTHER" id="PTHR12126">
    <property type="entry name" value="NADH-UBIQUINONE OXIDOREDUCTASE 39 KDA SUBUNIT-RELATED"/>
    <property type="match status" value="1"/>
</dbReference>
<dbReference type="Proteomes" id="UP000675920">
    <property type="component" value="Unplaced"/>
</dbReference>
<dbReference type="SUPFAM" id="SSF51735">
    <property type="entry name" value="NAD(P)-binding Rossmann-fold domains"/>
    <property type="match status" value="1"/>
</dbReference>
<dbReference type="InterPro" id="IPR036291">
    <property type="entry name" value="NAD(P)-bd_dom_sf"/>
</dbReference>
<feature type="transmembrane region" description="Helical" evidence="1">
    <location>
        <begin position="365"/>
        <end position="389"/>
    </location>
</feature>
<reference evidence="4" key="5">
    <citation type="journal article" date="2010" name="FEBS J.">
        <title>Classification of the short-chain dehydrogenase/reductase superfamily using hidden Markov models.</title>
        <authorList>
            <person name="Kallberg Y."/>
            <person name="Oppermann U."/>
            <person name="Persson B."/>
        </authorList>
    </citation>
    <scope>NUCLEOTIDE SEQUENCE</scope>
</reference>
<reference evidence="4" key="6">
    <citation type="submission" date="2025-08" db="UniProtKB">
        <authorList>
            <consortium name="RefSeq"/>
        </authorList>
    </citation>
    <scope>IDENTIFICATION</scope>
</reference>
<dbReference type="GO" id="GO:0044877">
    <property type="term" value="F:protein-containing complex binding"/>
    <property type="evidence" value="ECO:0007669"/>
    <property type="project" value="TreeGrafter"/>
</dbReference>
<keyword evidence="1" id="KW-0472">Membrane</keyword>
<reference evidence="4" key="1">
    <citation type="journal article" date="2003" name="Chem. Biol. Interact.">
        <title>Short-chain dehydrogenases/reductases (SDR): the 2002 update.</title>
        <authorList>
            <person name="Oppermann U."/>
            <person name="Filling C."/>
            <person name="Hult M."/>
            <person name="Shafqat N."/>
            <person name="Wu X."/>
            <person name="Lindh M."/>
            <person name="Shafqat J."/>
            <person name="Nordling E."/>
            <person name="Kallberg Y."/>
            <person name="Persson B."/>
            <person name="Jornvall H."/>
        </authorList>
    </citation>
    <scope>NUCLEOTIDE SEQUENCE</scope>
</reference>
<dbReference type="EC" id="1.-.-.-" evidence="4"/>
<dbReference type="Gene3D" id="3.40.50.720">
    <property type="entry name" value="NAD(P)-binding Rossmann-like Domain"/>
    <property type="match status" value="1"/>
</dbReference>
<evidence type="ECO:0000313" key="4">
    <source>
        <dbReference type="RefSeq" id="WP_028311625.1"/>
    </source>
</evidence>
<name>A0A8B6X435_9BURK</name>